<proteinExistence type="predicted"/>
<reference evidence="1" key="1">
    <citation type="submission" date="2022-06" db="EMBL/GenBank/DDBJ databases">
        <title>Draft genome sequence of Streptomyces sp. RB6PN25 isolated from peat swamp forest in Thailand.</title>
        <authorList>
            <person name="Duangmal K."/>
            <person name="Klaysubun C."/>
        </authorList>
    </citation>
    <scope>NUCLEOTIDE SEQUENCE</scope>
    <source>
        <strain evidence="1">RB6PN25</strain>
    </source>
</reference>
<dbReference type="EMBL" id="JANFNG010000041">
    <property type="protein sequence ID" value="MCQ4084765.1"/>
    <property type="molecule type" value="Genomic_DNA"/>
</dbReference>
<name>A0ABT1Q4E9_9ACTN</name>
<evidence type="ECO:0000313" key="2">
    <source>
        <dbReference type="Proteomes" id="UP001057702"/>
    </source>
</evidence>
<organism evidence="1 2">
    <name type="scientific">Streptomyces humicola</name>
    <dbReference type="NCBI Taxonomy" id="2953240"/>
    <lineage>
        <taxon>Bacteria</taxon>
        <taxon>Bacillati</taxon>
        <taxon>Actinomycetota</taxon>
        <taxon>Actinomycetes</taxon>
        <taxon>Kitasatosporales</taxon>
        <taxon>Streptomycetaceae</taxon>
        <taxon>Streptomyces</taxon>
    </lineage>
</organism>
<keyword evidence="2" id="KW-1185">Reference proteome</keyword>
<sequence>MQLSRRICGEKSPQIREDLTCTSCRTARSEAGFRAGRTGSATLTATRASCGEALACTPAARAFTVTDR</sequence>
<comment type="caution">
    <text evidence="1">The sequence shown here is derived from an EMBL/GenBank/DDBJ whole genome shotgun (WGS) entry which is preliminary data.</text>
</comment>
<accession>A0ABT1Q4E9</accession>
<evidence type="ECO:0000313" key="1">
    <source>
        <dbReference type="EMBL" id="MCQ4084765.1"/>
    </source>
</evidence>
<gene>
    <name evidence="1" type="ORF">NGB36_30380</name>
</gene>
<dbReference type="RefSeq" id="WP_255923845.1">
    <property type="nucleotide sequence ID" value="NZ_JANFNG010000041.1"/>
</dbReference>
<dbReference type="Proteomes" id="UP001057702">
    <property type="component" value="Unassembled WGS sequence"/>
</dbReference>
<protein>
    <submittedName>
        <fullName evidence="1">Uncharacterized protein</fullName>
    </submittedName>
</protein>